<gene>
    <name evidence="1" type="ORF">O6H91_08G073600</name>
</gene>
<organism evidence="1 2">
    <name type="scientific">Diphasiastrum complanatum</name>
    <name type="common">Issler's clubmoss</name>
    <name type="synonym">Lycopodium complanatum</name>
    <dbReference type="NCBI Taxonomy" id="34168"/>
    <lineage>
        <taxon>Eukaryota</taxon>
        <taxon>Viridiplantae</taxon>
        <taxon>Streptophyta</taxon>
        <taxon>Embryophyta</taxon>
        <taxon>Tracheophyta</taxon>
        <taxon>Lycopodiopsida</taxon>
        <taxon>Lycopodiales</taxon>
        <taxon>Lycopodiaceae</taxon>
        <taxon>Lycopodioideae</taxon>
        <taxon>Diphasiastrum</taxon>
    </lineage>
</organism>
<reference evidence="2" key="1">
    <citation type="journal article" date="2024" name="Proc. Natl. Acad. Sci. U.S.A.">
        <title>Extraordinary preservation of gene collinearity over three hundred million years revealed in homosporous lycophytes.</title>
        <authorList>
            <person name="Li C."/>
            <person name="Wickell D."/>
            <person name="Kuo L.Y."/>
            <person name="Chen X."/>
            <person name="Nie B."/>
            <person name="Liao X."/>
            <person name="Peng D."/>
            <person name="Ji J."/>
            <person name="Jenkins J."/>
            <person name="Williams M."/>
            <person name="Shu S."/>
            <person name="Plott C."/>
            <person name="Barry K."/>
            <person name="Rajasekar S."/>
            <person name="Grimwood J."/>
            <person name="Han X."/>
            <person name="Sun S."/>
            <person name="Hou Z."/>
            <person name="He W."/>
            <person name="Dai G."/>
            <person name="Sun C."/>
            <person name="Schmutz J."/>
            <person name="Leebens-Mack J.H."/>
            <person name="Li F.W."/>
            <person name="Wang L."/>
        </authorList>
    </citation>
    <scope>NUCLEOTIDE SEQUENCE [LARGE SCALE GENOMIC DNA]</scope>
    <source>
        <strain evidence="2">cv. PW_Plant_1</strain>
    </source>
</reference>
<dbReference type="EMBL" id="CM055099">
    <property type="protein sequence ID" value="KAJ7547186.1"/>
    <property type="molecule type" value="Genomic_DNA"/>
</dbReference>
<name>A0ACC2CYU9_DIPCM</name>
<sequence>MIFPMQNNSLSVCVGRNTPSNVPFISALELRPLAPSMYQIVQQNSLVLSLHLRTDIGSLSSQNIRFPDDPYDRIWVSDYDVTYLSDVVNINTSHRVSAGATPEKPPSAVLGTAKTTANSSGYIFLNYPFGQLLEMKKFIVFYFAEIQNLGAMDERIFDIYYANSTADIQLFFGPLNVEHNTGGPYIGYEVYSNGFNLGGPINAFSFSTTTHSTAGPILNAVEILSELGTLVPGTSSVDVQALEVLKNSWNLSSWSGDPCLPVKYTWEWLECNTNSPPKVTAMKLSNMNLSGSIPLAIKDLTSLTTLWLDGNNLTGVIPDLSGLSNLQSVHLQNNQLTGQIPNWLSKLPYLKELFLQNNSLNGTVPQDLANNASLTFRYSGNPHLCQPGNSSCTISEGISPSPSPTVISNSSSGTTSHSSGINSKESSNTGIIIGAVIGVIVLIIVVVAFVIYFKCLHKRRTTSKTGGVPTVQKEPFHEPSQMLFVDTKKKISYEDVQFITKNFHKEIGNGGFGPVYYGKLSNGQEVAVKVLSKHSHQGSQEFYNEVELLTKVHHKYLVSLVGFCEELGHCVLLYEYMSRGNLRENLYGNISSEPLNWNRRLNIALNAAEGLAYLHKGCLPAIIHRDVKSSNILLNQSFVAKVADFGLSKFSYVEGATHISCSNVKGTIGYLDPEYHTTNQLTEKSDVFSFGVVLLEIIAGREPVDTTLPQDQLSLVGWARRFLNEGRIEDIVDPHLRTYNIEAMWKVAEIAILSVEPYARHRPIMNDVVQALKEAIAIENGSRLQFSNGSSSMQALSIVSKMRTDYSGEQATTPLDQPDSSMLEGR</sequence>
<dbReference type="Proteomes" id="UP001162992">
    <property type="component" value="Chromosome 8"/>
</dbReference>
<keyword evidence="2" id="KW-1185">Reference proteome</keyword>
<accession>A0ACC2CYU9</accession>
<proteinExistence type="predicted"/>
<protein>
    <submittedName>
        <fullName evidence="1">Uncharacterized protein</fullName>
    </submittedName>
</protein>
<comment type="caution">
    <text evidence="1">The sequence shown here is derived from an EMBL/GenBank/DDBJ whole genome shotgun (WGS) entry which is preliminary data.</text>
</comment>
<evidence type="ECO:0000313" key="1">
    <source>
        <dbReference type="EMBL" id="KAJ7547186.1"/>
    </source>
</evidence>
<evidence type="ECO:0000313" key="2">
    <source>
        <dbReference type="Proteomes" id="UP001162992"/>
    </source>
</evidence>